<dbReference type="GO" id="GO:0031418">
    <property type="term" value="F:L-ascorbic acid binding"/>
    <property type="evidence" value="ECO:0007669"/>
    <property type="project" value="UniProtKB-KW"/>
</dbReference>
<dbReference type="PANTHER" id="PTHR10869:SF246">
    <property type="entry name" value="TRANSMEMBRANE PROLYL 4-HYDROXYLASE"/>
    <property type="match status" value="1"/>
</dbReference>
<evidence type="ECO:0000256" key="7">
    <source>
        <dbReference type="ARBA" id="ARBA00023004"/>
    </source>
</evidence>
<dbReference type="SUPFAM" id="SSF81901">
    <property type="entry name" value="HCP-like"/>
    <property type="match status" value="1"/>
</dbReference>
<dbReference type="PROSITE" id="PS51471">
    <property type="entry name" value="FE2OG_OXY"/>
    <property type="match status" value="1"/>
</dbReference>
<dbReference type="InterPro" id="IPR006620">
    <property type="entry name" value="Pro_4_hyd_alph"/>
</dbReference>
<dbReference type="EMBL" id="BMZH01000012">
    <property type="protein sequence ID" value="GHB01454.1"/>
    <property type="molecule type" value="Genomic_DNA"/>
</dbReference>
<evidence type="ECO:0000256" key="4">
    <source>
        <dbReference type="ARBA" id="ARBA00022896"/>
    </source>
</evidence>
<dbReference type="InterPro" id="IPR005123">
    <property type="entry name" value="Oxoglu/Fe-dep_dioxygenase_dom"/>
</dbReference>
<keyword evidence="7" id="KW-0408">Iron</keyword>
<evidence type="ECO:0000313" key="10">
    <source>
        <dbReference type="EMBL" id="GHB01454.1"/>
    </source>
</evidence>
<protein>
    <recommendedName>
        <fullName evidence="9">Fe2OG dioxygenase domain-containing protein</fullName>
    </recommendedName>
</protein>
<gene>
    <name evidence="10" type="ORF">GCM10009069_25430</name>
</gene>
<comment type="caution">
    <text evidence="10">The sequence shown here is derived from an EMBL/GenBank/DDBJ whole genome shotgun (WGS) entry which is preliminary data.</text>
</comment>
<sequence>MTSDLKALQSAADTGDANAMAKYGKHLISESKTAESGQKGQLLLQKAAQAGNGEAAEFIAIMLASGMAGQQDWNMALDYLAHAASMNWAPAVGQLKLFASPENPQAFDKSDWREVRDAIDIEKLLNIPERRSLCESPRIRQFDEFLPHSFCDWMIERARPRVSRARIYDSTDVRGKETQDRTNSSTNFSLMELDLVLILIQSRVAKLASVPIFAMEKSMVLHYEPGQEFKPHYDYLDPTKPAQIADMRQFGQRLATCLIYLNDDFDGAETEFPKLGQKFRCEKGGALVFANIDEQGQPDPQTLHAGLPPTRGEKWLFSQWIRSGPMPI</sequence>
<keyword evidence="8" id="KW-0325">Glycoprotein</keyword>
<evidence type="ECO:0000256" key="8">
    <source>
        <dbReference type="ARBA" id="ARBA00023180"/>
    </source>
</evidence>
<evidence type="ECO:0000256" key="6">
    <source>
        <dbReference type="ARBA" id="ARBA00023002"/>
    </source>
</evidence>
<dbReference type="InterPro" id="IPR011990">
    <property type="entry name" value="TPR-like_helical_dom_sf"/>
</dbReference>
<evidence type="ECO:0000256" key="1">
    <source>
        <dbReference type="ARBA" id="ARBA00001961"/>
    </source>
</evidence>
<keyword evidence="5" id="KW-0223">Dioxygenase</keyword>
<evidence type="ECO:0000313" key="11">
    <source>
        <dbReference type="Proteomes" id="UP000634004"/>
    </source>
</evidence>
<keyword evidence="4" id="KW-0847">Vitamin C</keyword>
<dbReference type="AlphaFoldDB" id="A0A8J3G361"/>
<evidence type="ECO:0000256" key="2">
    <source>
        <dbReference type="ARBA" id="ARBA00022723"/>
    </source>
</evidence>
<reference evidence="10" key="1">
    <citation type="journal article" date="2014" name="Int. J. Syst. Evol. Microbiol.">
        <title>Complete genome sequence of Corynebacterium casei LMG S-19264T (=DSM 44701T), isolated from a smear-ripened cheese.</title>
        <authorList>
            <consortium name="US DOE Joint Genome Institute (JGI-PGF)"/>
            <person name="Walter F."/>
            <person name="Albersmeier A."/>
            <person name="Kalinowski J."/>
            <person name="Ruckert C."/>
        </authorList>
    </citation>
    <scope>NUCLEOTIDE SEQUENCE</scope>
    <source>
        <strain evidence="10">KCTC 32513</strain>
    </source>
</reference>
<name>A0A8J3G361_9PROT</name>
<dbReference type="Pfam" id="PF13640">
    <property type="entry name" value="2OG-FeII_Oxy_3"/>
    <property type="match status" value="1"/>
</dbReference>
<keyword evidence="2" id="KW-0479">Metal-binding</keyword>
<comment type="cofactor">
    <cofactor evidence="1">
        <name>L-ascorbate</name>
        <dbReference type="ChEBI" id="CHEBI:38290"/>
    </cofactor>
</comment>
<dbReference type="GO" id="GO:0005506">
    <property type="term" value="F:iron ion binding"/>
    <property type="evidence" value="ECO:0007669"/>
    <property type="project" value="InterPro"/>
</dbReference>
<dbReference type="SMART" id="SM00702">
    <property type="entry name" value="P4Hc"/>
    <property type="match status" value="1"/>
</dbReference>
<keyword evidence="6" id="KW-0560">Oxidoreductase</keyword>
<reference evidence="10" key="2">
    <citation type="submission" date="2020-09" db="EMBL/GenBank/DDBJ databases">
        <authorList>
            <person name="Sun Q."/>
            <person name="Kim S."/>
        </authorList>
    </citation>
    <scope>NUCLEOTIDE SEQUENCE</scope>
    <source>
        <strain evidence="10">KCTC 32513</strain>
    </source>
</reference>
<evidence type="ECO:0000259" key="9">
    <source>
        <dbReference type="PROSITE" id="PS51471"/>
    </source>
</evidence>
<accession>A0A8J3G361</accession>
<feature type="domain" description="Fe2OG dioxygenase" evidence="9">
    <location>
        <begin position="211"/>
        <end position="323"/>
    </location>
</feature>
<dbReference type="GO" id="GO:0051213">
    <property type="term" value="F:dioxygenase activity"/>
    <property type="evidence" value="ECO:0007669"/>
    <property type="project" value="UniProtKB-KW"/>
</dbReference>
<dbReference type="InterPro" id="IPR044862">
    <property type="entry name" value="Pro_4_hyd_alph_FE2OG_OXY"/>
</dbReference>
<proteinExistence type="predicted"/>
<evidence type="ECO:0000256" key="5">
    <source>
        <dbReference type="ARBA" id="ARBA00022964"/>
    </source>
</evidence>
<organism evidence="10 11">
    <name type="scientific">Algimonas arctica</name>
    <dbReference type="NCBI Taxonomy" id="1479486"/>
    <lineage>
        <taxon>Bacteria</taxon>
        <taxon>Pseudomonadati</taxon>
        <taxon>Pseudomonadota</taxon>
        <taxon>Alphaproteobacteria</taxon>
        <taxon>Maricaulales</taxon>
        <taxon>Robiginitomaculaceae</taxon>
        <taxon>Algimonas</taxon>
    </lineage>
</organism>
<dbReference type="GO" id="GO:0016705">
    <property type="term" value="F:oxidoreductase activity, acting on paired donors, with incorporation or reduction of molecular oxygen"/>
    <property type="evidence" value="ECO:0007669"/>
    <property type="project" value="InterPro"/>
</dbReference>
<dbReference type="PANTHER" id="PTHR10869">
    <property type="entry name" value="PROLYL 4-HYDROXYLASE ALPHA SUBUNIT"/>
    <property type="match status" value="1"/>
</dbReference>
<keyword evidence="3" id="KW-0256">Endoplasmic reticulum</keyword>
<evidence type="ECO:0000256" key="3">
    <source>
        <dbReference type="ARBA" id="ARBA00022824"/>
    </source>
</evidence>
<dbReference type="Gene3D" id="2.60.120.620">
    <property type="entry name" value="q2cbj1_9rhob like domain"/>
    <property type="match status" value="1"/>
</dbReference>
<keyword evidence="11" id="KW-1185">Reference proteome</keyword>
<dbReference type="InterPro" id="IPR045054">
    <property type="entry name" value="P4HA-like"/>
</dbReference>
<dbReference type="Gene3D" id="1.25.40.10">
    <property type="entry name" value="Tetratricopeptide repeat domain"/>
    <property type="match status" value="1"/>
</dbReference>
<dbReference type="RefSeq" id="WP_189499038.1">
    <property type="nucleotide sequence ID" value="NZ_BMZH01000012.1"/>
</dbReference>
<dbReference type="Proteomes" id="UP000634004">
    <property type="component" value="Unassembled WGS sequence"/>
</dbReference>